<evidence type="ECO:0000256" key="2">
    <source>
        <dbReference type="SAM" id="MobiDB-lite"/>
    </source>
</evidence>
<keyword evidence="4" id="KW-1185">Reference proteome</keyword>
<reference evidence="3 4" key="1">
    <citation type="submission" date="2016-05" db="EMBL/GenBank/DDBJ databases">
        <title>Comparative analysis of secretome profiles of manganese(II)-oxidizing ascomycete fungi.</title>
        <authorList>
            <consortium name="DOE Joint Genome Institute"/>
            <person name="Zeiner C.A."/>
            <person name="Purvine S.O."/>
            <person name="Zink E.M."/>
            <person name="Wu S."/>
            <person name="Pasa-Tolic L."/>
            <person name="Chaput D.L."/>
            <person name="Haridas S."/>
            <person name="Grigoriev I.V."/>
            <person name="Santelli C.M."/>
            <person name="Hansel C.M."/>
        </authorList>
    </citation>
    <scope>NUCLEOTIDE SEQUENCE [LARGE SCALE GENOMIC DNA]</scope>
    <source>
        <strain evidence="3 4">AP3s5-JAC2a</strain>
    </source>
</reference>
<gene>
    <name evidence="3" type="ORF">CC84DRAFT_1257449</name>
</gene>
<evidence type="ECO:0000256" key="1">
    <source>
        <dbReference type="SAM" id="Coils"/>
    </source>
</evidence>
<accession>A0A177CPA9</accession>
<dbReference type="Proteomes" id="UP000077069">
    <property type="component" value="Unassembled WGS sequence"/>
</dbReference>
<feature type="compositionally biased region" description="Acidic residues" evidence="2">
    <location>
        <begin position="140"/>
        <end position="154"/>
    </location>
</feature>
<dbReference type="AlphaFoldDB" id="A0A177CPA9"/>
<protein>
    <submittedName>
        <fullName evidence="3">Uncharacterized protein</fullName>
    </submittedName>
</protein>
<proteinExistence type="predicted"/>
<dbReference type="RefSeq" id="XP_018038982.1">
    <property type="nucleotide sequence ID" value="XM_018184733.1"/>
</dbReference>
<dbReference type="EMBL" id="KV441550">
    <property type="protein sequence ID" value="OAG08617.1"/>
    <property type="molecule type" value="Genomic_DNA"/>
</dbReference>
<dbReference type="GeneID" id="28768219"/>
<keyword evidence="1" id="KW-0175">Coiled coil</keyword>
<feature type="coiled-coil region" evidence="1">
    <location>
        <begin position="33"/>
        <end position="60"/>
    </location>
</feature>
<evidence type="ECO:0000313" key="3">
    <source>
        <dbReference type="EMBL" id="OAG08617.1"/>
    </source>
</evidence>
<dbReference type="InParanoid" id="A0A177CPA9"/>
<name>A0A177CPA9_9PLEO</name>
<feature type="region of interest" description="Disordered" evidence="2">
    <location>
        <begin position="135"/>
        <end position="154"/>
    </location>
</feature>
<evidence type="ECO:0000313" key="4">
    <source>
        <dbReference type="Proteomes" id="UP000077069"/>
    </source>
</evidence>
<organism evidence="3 4">
    <name type="scientific">Paraphaeosphaeria sporulosa</name>
    <dbReference type="NCBI Taxonomy" id="1460663"/>
    <lineage>
        <taxon>Eukaryota</taxon>
        <taxon>Fungi</taxon>
        <taxon>Dikarya</taxon>
        <taxon>Ascomycota</taxon>
        <taxon>Pezizomycotina</taxon>
        <taxon>Dothideomycetes</taxon>
        <taxon>Pleosporomycetidae</taxon>
        <taxon>Pleosporales</taxon>
        <taxon>Massarineae</taxon>
        <taxon>Didymosphaeriaceae</taxon>
        <taxon>Paraphaeosphaeria</taxon>
    </lineage>
</organism>
<sequence length="154" mass="16903">MDDNEKRFSEVKSPIAVPCVDPMEQVEKPEAYCRSLINRNDKLDADLTAANAEIARLGKQSSISLSPPRTIPHIKIKPLKAKPEEKELQVAIKSESLDDSDLKDALDDLGTVLDRAEANLEVGLDKTIAEAKQHAKDMGYSDDSDDEMEAGIAI</sequence>